<gene>
    <name evidence="2" type="ORF">Syun_014582</name>
</gene>
<feature type="region of interest" description="Disordered" evidence="1">
    <location>
        <begin position="76"/>
        <end position="102"/>
    </location>
</feature>
<evidence type="ECO:0000313" key="2">
    <source>
        <dbReference type="EMBL" id="KAK9135252.1"/>
    </source>
</evidence>
<sequence>MQTKTVFVEVIADQRLLFYEGSMKSSPAASPPEQHSPPPPTFSSAPSLPKVITHLRNSSIPILPGLSDSELVRAEPSLASPSLPTSAPYSLAASPSPTPRLPRPPHLHHLLHGYTSKATYPNQIWPPDLNRRKGEAGRKGGGGWPAVDDDAALSMVGAHCA</sequence>
<protein>
    <submittedName>
        <fullName evidence="2">Uncharacterized protein</fullName>
    </submittedName>
</protein>
<accession>A0AAP0JJU3</accession>
<evidence type="ECO:0000313" key="3">
    <source>
        <dbReference type="Proteomes" id="UP001420932"/>
    </source>
</evidence>
<dbReference type="EMBL" id="JBBNAF010000006">
    <property type="protein sequence ID" value="KAK9135252.1"/>
    <property type="molecule type" value="Genomic_DNA"/>
</dbReference>
<feature type="region of interest" description="Disordered" evidence="1">
    <location>
        <begin position="23"/>
        <end position="47"/>
    </location>
</feature>
<name>A0AAP0JJU3_9MAGN</name>
<organism evidence="2 3">
    <name type="scientific">Stephania yunnanensis</name>
    <dbReference type="NCBI Taxonomy" id="152371"/>
    <lineage>
        <taxon>Eukaryota</taxon>
        <taxon>Viridiplantae</taxon>
        <taxon>Streptophyta</taxon>
        <taxon>Embryophyta</taxon>
        <taxon>Tracheophyta</taxon>
        <taxon>Spermatophyta</taxon>
        <taxon>Magnoliopsida</taxon>
        <taxon>Ranunculales</taxon>
        <taxon>Menispermaceae</taxon>
        <taxon>Menispermoideae</taxon>
        <taxon>Cissampelideae</taxon>
        <taxon>Stephania</taxon>
    </lineage>
</organism>
<keyword evidence="3" id="KW-1185">Reference proteome</keyword>
<dbReference type="AlphaFoldDB" id="A0AAP0JJU3"/>
<reference evidence="2 3" key="1">
    <citation type="submission" date="2024-01" db="EMBL/GenBank/DDBJ databases">
        <title>Genome assemblies of Stephania.</title>
        <authorList>
            <person name="Yang L."/>
        </authorList>
    </citation>
    <scope>NUCLEOTIDE SEQUENCE [LARGE SCALE GENOMIC DNA]</scope>
    <source>
        <strain evidence="2">YNDBR</strain>
        <tissue evidence="2">Leaf</tissue>
    </source>
</reference>
<feature type="compositionally biased region" description="Low complexity" evidence="1">
    <location>
        <begin position="76"/>
        <end position="95"/>
    </location>
</feature>
<evidence type="ECO:0000256" key="1">
    <source>
        <dbReference type="SAM" id="MobiDB-lite"/>
    </source>
</evidence>
<proteinExistence type="predicted"/>
<comment type="caution">
    <text evidence="2">The sequence shown here is derived from an EMBL/GenBank/DDBJ whole genome shotgun (WGS) entry which is preliminary data.</text>
</comment>
<dbReference type="Proteomes" id="UP001420932">
    <property type="component" value="Unassembled WGS sequence"/>
</dbReference>
<feature type="region of interest" description="Disordered" evidence="1">
    <location>
        <begin position="122"/>
        <end position="145"/>
    </location>
</feature>
<feature type="compositionally biased region" description="Basic and acidic residues" evidence="1">
    <location>
        <begin position="129"/>
        <end position="138"/>
    </location>
</feature>